<feature type="domain" description="Fibrinogen C-terminal" evidence="3">
    <location>
        <begin position="367"/>
        <end position="599"/>
    </location>
</feature>
<dbReference type="InterPro" id="IPR016186">
    <property type="entry name" value="C-type_lectin-like/link_sf"/>
</dbReference>
<proteinExistence type="predicted"/>
<feature type="domain" description="Fibrinogen C-terminal" evidence="3">
    <location>
        <begin position="826"/>
        <end position="1060"/>
    </location>
</feature>
<dbReference type="InterPro" id="IPR014716">
    <property type="entry name" value="Fibrinogen_a/b/g_C_1"/>
</dbReference>
<dbReference type="WBParaSite" id="PSAMB.scaffold2523size22751.g18079.t1">
    <property type="protein sequence ID" value="PSAMB.scaffold2523size22751.g18079.t1"/>
    <property type="gene ID" value="PSAMB.scaffold2523size22751.g18079"/>
</dbReference>
<dbReference type="Pfam" id="PF00059">
    <property type="entry name" value="Lectin_C"/>
    <property type="match status" value="1"/>
</dbReference>
<dbReference type="GO" id="GO:0005615">
    <property type="term" value="C:extracellular space"/>
    <property type="evidence" value="ECO:0007669"/>
    <property type="project" value="TreeGrafter"/>
</dbReference>
<evidence type="ECO:0000313" key="5">
    <source>
        <dbReference type="WBParaSite" id="PSAMB.scaffold2523size22751.g18079.t1"/>
    </source>
</evidence>
<dbReference type="SUPFAM" id="SSF56436">
    <property type="entry name" value="C-type lectin-like"/>
    <property type="match status" value="1"/>
</dbReference>
<feature type="domain" description="C-type lectin" evidence="2">
    <location>
        <begin position="1"/>
        <end position="78"/>
    </location>
</feature>
<protein>
    <submittedName>
        <fullName evidence="5">Fibrinogen C-terminal domain-containing protein</fullName>
    </submittedName>
</protein>
<sequence>MKNWIEAEAFCNNIALNVHLASINSEVESVELNALTFNTADSSSSDQVWIGASDSHVNGQFLWSDGRPFQYSKWQTGDDESSTVSTTKTEYGTSTVSTAGTEYETSSIVTTGIEYGTSSTGTTGTEDGTTSLSTIATEDSTSSISTTETDDGTTTVSTAETEYGTLSSSTTATEYESSTISTTGTEHTTSSISTTGTEDGISSISTAATEYETSSASTARTKDGTTSITTIATEDVTSSIGTATTEYETTFISTTGTEYETSSISTTITDYESSTDSTIRTEYGTSPISTTRAEFETSSISTTGTDDGISSISTAAIEYQSSSLSTTGTEYETSTVSTTGTDECRSSSIGTTGTDDYSTASTGITGTGQSYMAKDCLELHQNYSSLPSGVYMLNPPGIPAFNAYCDMETDGGGWTVIQRRTDNSTEFYNKSWCDYKVGFNNGLENNLWLGNDIIHILTTKGSNVELRIDLWGDRDPGSTNPNGYWWEKHIKFSIDDEANFYALNVSPPYTGNASISSNFGISYTDGRNFSTFDANHGADPNCFSSHHLGGWWLANDCAHAALNGQYVPTYFGNTYGFFWYTGQTFISPKQSRMMLRSVTTATDCYVLHQQYSDLPSGVYMLSPPGISAFNAYCDMETDGGGWTVFQRRIDDSLSFYNNSWNEYKVGFNNGLENNFWLGNDIIHVLSTKDPYVDLRIDLWGDRNPNSSDPNGYWWEKRSNFSIDNEANFYTLHLSSNYTGNATLDSHNNMYDSNGKNFSTVDSLNNYNKSDCFLTYKRGGWWYGHYCAYESLNGIYVPPTWGTYFGFCWNLGPNDSYINPTQSRMMLRSVTTAIDCRELHQQYSNLPSGMYMLNPPGIAAFNAYCDMETDGGGWTVFQRRTDDALSFYNNSWNEYKVGFNNGLENNFWLGNDIIHVLSTKDSNVELRIDLWGDRNPNSSDPNGYWWEKRPNFWIDSEASFYKLHLSSNYTGNATLDSHNNMYDSNNMNFSAVDKNNGADPQCLAKYERGAWWLGSSCAYVSLNGKYIPTTWGRYYGFCWNLGPGDNYINPAQSRMMLRSMR</sequence>
<dbReference type="Gene3D" id="3.90.215.10">
    <property type="entry name" value="Gamma Fibrinogen, chain A, domain 1"/>
    <property type="match status" value="3"/>
</dbReference>
<dbReference type="InterPro" id="IPR036056">
    <property type="entry name" value="Fibrinogen-like_C"/>
</dbReference>
<dbReference type="InterPro" id="IPR002181">
    <property type="entry name" value="Fibrinogen_a/b/g_C_dom"/>
</dbReference>
<dbReference type="SMART" id="SM00186">
    <property type="entry name" value="FBG"/>
    <property type="match status" value="3"/>
</dbReference>
<dbReference type="SUPFAM" id="SSF56496">
    <property type="entry name" value="Fibrinogen C-terminal domain-like"/>
    <property type="match status" value="3"/>
</dbReference>
<dbReference type="InterPro" id="IPR001304">
    <property type="entry name" value="C-type_lectin-like"/>
</dbReference>
<feature type="region of interest" description="Disordered" evidence="1">
    <location>
        <begin position="321"/>
        <end position="352"/>
    </location>
</feature>
<evidence type="ECO:0000259" key="2">
    <source>
        <dbReference type="PROSITE" id="PS50041"/>
    </source>
</evidence>
<dbReference type="Proteomes" id="UP000887566">
    <property type="component" value="Unplaced"/>
</dbReference>
<reference evidence="5" key="1">
    <citation type="submission" date="2022-11" db="UniProtKB">
        <authorList>
            <consortium name="WormBaseParasite"/>
        </authorList>
    </citation>
    <scope>IDENTIFICATION</scope>
</reference>
<feature type="region of interest" description="Disordered" evidence="1">
    <location>
        <begin position="117"/>
        <end position="200"/>
    </location>
</feature>
<name>A0A914VWG1_9BILA</name>
<accession>A0A914VWG1</accession>
<dbReference type="Pfam" id="PF00147">
    <property type="entry name" value="Fibrinogen_C"/>
    <property type="match status" value="3"/>
</dbReference>
<dbReference type="AlphaFoldDB" id="A0A914VWG1"/>
<evidence type="ECO:0000256" key="1">
    <source>
        <dbReference type="SAM" id="MobiDB-lite"/>
    </source>
</evidence>
<evidence type="ECO:0000313" key="4">
    <source>
        <dbReference type="Proteomes" id="UP000887566"/>
    </source>
</evidence>
<feature type="domain" description="Fibrinogen C-terminal" evidence="3">
    <location>
        <begin position="603"/>
        <end position="821"/>
    </location>
</feature>
<organism evidence="4 5">
    <name type="scientific">Plectus sambesii</name>
    <dbReference type="NCBI Taxonomy" id="2011161"/>
    <lineage>
        <taxon>Eukaryota</taxon>
        <taxon>Metazoa</taxon>
        <taxon>Ecdysozoa</taxon>
        <taxon>Nematoda</taxon>
        <taxon>Chromadorea</taxon>
        <taxon>Plectida</taxon>
        <taxon>Plectina</taxon>
        <taxon>Plectoidea</taxon>
        <taxon>Plectidae</taxon>
        <taxon>Plectus</taxon>
    </lineage>
</organism>
<dbReference type="InterPro" id="IPR050373">
    <property type="entry name" value="Fibrinogen_C-term_domain"/>
</dbReference>
<dbReference type="InterPro" id="IPR016187">
    <property type="entry name" value="CTDL_fold"/>
</dbReference>
<dbReference type="PROSITE" id="PS50041">
    <property type="entry name" value="C_TYPE_LECTIN_2"/>
    <property type="match status" value="1"/>
</dbReference>
<dbReference type="PROSITE" id="PS51406">
    <property type="entry name" value="FIBRINOGEN_C_2"/>
    <property type="match status" value="3"/>
</dbReference>
<keyword evidence="4" id="KW-1185">Reference proteome</keyword>
<dbReference type="NCBIfam" id="NF040941">
    <property type="entry name" value="GGGWT_bact"/>
    <property type="match status" value="3"/>
</dbReference>
<dbReference type="CDD" id="cd00037">
    <property type="entry name" value="CLECT"/>
    <property type="match status" value="1"/>
</dbReference>
<dbReference type="Gene3D" id="3.10.100.10">
    <property type="entry name" value="Mannose-Binding Protein A, subunit A"/>
    <property type="match status" value="1"/>
</dbReference>
<dbReference type="PANTHER" id="PTHR19143">
    <property type="entry name" value="FIBRINOGEN/TENASCIN/ANGIOPOEITIN"/>
    <property type="match status" value="1"/>
</dbReference>
<evidence type="ECO:0000259" key="3">
    <source>
        <dbReference type="PROSITE" id="PS51406"/>
    </source>
</evidence>